<name>A0A4P9XFD2_9FUNG</name>
<feature type="compositionally biased region" description="Low complexity" evidence="6">
    <location>
        <begin position="28"/>
        <end position="54"/>
    </location>
</feature>
<feature type="region of interest" description="Disordered" evidence="6">
    <location>
        <begin position="1"/>
        <end position="93"/>
    </location>
</feature>
<feature type="domain" description="Enkurin" evidence="7">
    <location>
        <begin position="245"/>
        <end position="337"/>
    </location>
</feature>
<keyword evidence="3" id="KW-0963">Cytoplasm</keyword>
<evidence type="ECO:0000256" key="1">
    <source>
        <dbReference type="ARBA" id="ARBA00004138"/>
    </source>
</evidence>
<dbReference type="PROSITE" id="PS51665">
    <property type="entry name" value="ENKURIN"/>
    <property type="match status" value="1"/>
</dbReference>
<comment type="subcellular location">
    <subcellularLocation>
        <location evidence="1">Cell projection</location>
        <location evidence="1">Cilium</location>
    </subcellularLocation>
    <subcellularLocation>
        <location evidence="2">Cytoplasm</location>
        <location evidence="2">Cytoskeleton</location>
    </subcellularLocation>
</comment>
<evidence type="ECO:0000256" key="2">
    <source>
        <dbReference type="ARBA" id="ARBA00004245"/>
    </source>
</evidence>
<dbReference type="EMBL" id="ML014111">
    <property type="protein sequence ID" value="RKP04295.1"/>
    <property type="molecule type" value="Genomic_DNA"/>
</dbReference>
<evidence type="ECO:0000259" key="7">
    <source>
        <dbReference type="PROSITE" id="PS51665"/>
    </source>
</evidence>
<protein>
    <recommendedName>
        <fullName evidence="7">Enkurin domain-containing protein</fullName>
    </recommendedName>
</protein>
<dbReference type="Pfam" id="PF13864">
    <property type="entry name" value="Enkurin"/>
    <property type="match status" value="1"/>
</dbReference>
<dbReference type="AlphaFoldDB" id="A0A4P9XFD2"/>
<accession>A0A4P9XFD2</accession>
<dbReference type="OrthoDB" id="10264920at2759"/>
<keyword evidence="9" id="KW-1185">Reference proteome</keyword>
<keyword evidence="5" id="KW-0966">Cell projection</keyword>
<gene>
    <name evidence="8" type="ORF">CXG81DRAFT_23071</name>
</gene>
<dbReference type="GO" id="GO:0005881">
    <property type="term" value="C:cytoplasmic microtubule"/>
    <property type="evidence" value="ECO:0007669"/>
    <property type="project" value="TreeGrafter"/>
</dbReference>
<evidence type="ECO:0000256" key="3">
    <source>
        <dbReference type="ARBA" id="ARBA00022490"/>
    </source>
</evidence>
<evidence type="ECO:0000256" key="4">
    <source>
        <dbReference type="ARBA" id="ARBA00023212"/>
    </source>
</evidence>
<feature type="compositionally biased region" description="Low complexity" evidence="6">
    <location>
        <begin position="152"/>
        <end position="164"/>
    </location>
</feature>
<evidence type="ECO:0000313" key="8">
    <source>
        <dbReference type="EMBL" id="RKP04295.1"/>
    </source>
</evidence>
<feature type="compositionally biased region" description="Low complexity" evidence="6">
    <location>
        <begin position="62"/>
        <end position="83"/>
    </location>
</feature>
<dbReference type="GO" id="GO:0005929">
    <property type="term" value="C:cilium"/>
    <property type="evidence" value="ECO:0007669"/>
    <property type="project" value="UniProtKB-SubCell"/>
</dbReference>
<evidence type="ECO:0000256" key="5">
    <source>
        <dbReference type="ARBA" id="ARBA00023273"/>
    </source>
</evidence>
<keyword evidence="4" id="KW-0206">Cytoskeleton</keyword>
<organism evidence="8 9">
    <name type="scientific">Caulochytrium protostelioides</name>
    <dbReference type="NCBI Taxonomy" id="1555241"/>
    <lineage>
        <taxon>Eukaryota</taxon>
        <taxon>Fungi</taxon>
        <taxon>Fungi incertae sedis</taxon>
        <taxon>Chytridiomycota</taxon>
        <taxon>Chytridiomycota incertae sedis</taxon>
        <taxon>Chytridiomycetes</taxon>
        <taxon>Caulochytriales</taxon>
        <taxon>Caulochytriaceae</taxon>
        <taxon>Caulochytrium</taxon>
    </lineage>
</organism>
<evidence type="ECO:0000256" key="6">
    <source>
        <dbReference type="SAM" id="MobiDB-lite"/>
    </source>
</evidence>
<proteinExistence type="predicted"/>
<dbReference type="Proteomes" id="UP000274922">
    <property type="component" value="Unassembled WGS sequence"/>
</dbReference>
<dbReference type="InterPro" id="IPR027012">
    <property type="entry name" value="Enkurin_dom"/>
</dbReference>
<feature type="region of interest" description="Disordered" evidence="6">
    <location>
        <begin position="122"/>
        <end position="174"/>
    </location>
</feature>
<dbReference type="STRING" id="1555241.A0A4P9XFD2"/>
<dbReference type="PANTHER" id="PTHR21490">
    <property type="entry name" value="ENKURIN-RELATED"/>
    <property type="match status" value="1"/>
</dbReference>
<reference evidence="9" key="1">
    <citation type="journal article" date="2018" name="Nat. Microbiol.">
        <title>Leveraging single-cell genomics to expand the fungal tree of life.</title>
        <authorList>
            <person name="Ahrendt S.R."/>
            <person name="Quandt C.A."/>
            <person name="Ciobanu D."/>
            <person name="Clum A."/>
            <person name="Salamov A."/>
            <person name="Andreopoulos B."/>
            <person name="Cheng J.F."/>
            <person name="Woyke T."/>
            <person name="Pelin A."/>
            <person name="Henrissat B."/>
            <person name="Reynolds N.K."/>
            <person name="Benny G.L."/>
            <person name="Smith M.E."/>
            <person name="James T.Y."/>
            <person name="Grigoriev I.V."/>
        </authorList>
    </citation>
    <scope>NUCLEOTIDE SEQUENCE [LARGE SCALE GENOMIC DNA]</scope>
    <source>
        <strain evidence="9">ATCC 52028</strain>
    </source>
</reference>
<sequence>MEARRIGRRQMAGSDVGMLMDPSRGILPPRITPITSRRPHSSHGAPAGPASGAATPLGSCVAAASSAAPGSPACRASPRAAGRPLPPPTPAGAAVAITASVGSGKSHQQRHRQALRELAQSVRVKQDADAAPPSPAFKMKRFSHVPSKISSRRPSAGSSPAASACGTRPSSADGRMLSSADLEALLQAGSLDGDGAVDAPPPPKDFVRLNRQRAIAATPKEPPPPPVVGTPRTTRLGEVPAYLVHRKLEWVQQEQDRLARLRAAKIPPGHRCLTPAECATALRRLQAETETIQGQLRAFPVYVETPRMRARVDALEERLREIDRTMERYRRPIVYAPIAVVGAAPAPEYADDAAAPPTASPEVAALTAELAGLHVAATEAENRAISQEAYETWQSGRPNLLAHAA</sequence>
<dbReference type="PANTHER" id="PTHR21490:SF2">
    <property type="entry name" value="ENKURIN DOMAIN-CONTAINING PROTEIN 1"/>
    <property type="match status" value="1"/>
</dbReference>
<dbReference type="InterPro" id="IPR052102">
    <property type="entry name" value="Enkurin_domain-protein"/>
</dbReference>
<evidence type="ECO:0000313" key="9">
    <source>
        <dbReference type="Proteomes" id="UP000274922"/>
    </source>
</evidence>